<dbReference type="SUPFAM" id="SSF53383">
    <property type="entry name" value="PLP-dependent transferases"/>
    <property type="match status" value="1"/>
</dbReference>
<dbReference type="Gene3D" id="3.90.1150.10">
    <property type="entry name" value="Aspartate Aminotransferase, domain 1"/>
    <property type="match status" value="1"/>
</dbReference>
<dbReference type="InterPro" id="IPR015424">
    <property type="entry name" value="PyrdxlP-dep_Trfase"/>
</dbReference>
<name>A0ABW0WV81_9ACTN</name>
<gene>
    <name evidence="1" type="ORF">ACFP3U_00445</name>
</gene>
<accession>A0ABW0WV81</accession>
<keyword evidence="2" id="KW-1185">Reference proteome</keyword>
<evidence type="ECO:0008006" key="3">
    <source>
        <dbReference type="Google" id="ProtNLM"/>
    </source>
</evidence>
<dbReference type="InterPro" id="IPR015422">
    <property type="entry name" value="PyrdxlP-dep_Trfase_small"/>
</dbReference>
<proteinExistence type="predicted"/>
<dbReference type="Proteomes" id="UP001595975">
    <property type="component" value="Unassembled WGS sequence"/>
</dbReference>
<protein>
    <recommendedName>
        <fullName evidence="3">Aspartate aminotransferase family protein</fullName>
    </recommendedName>
</protein>
<dbReference type="RefSeq" id="WP_380222997.1">
    <property type="nucleotide sequence ID" value="NZ_JBHSOF010000001.1"/>
</dbReference>
<sequence length="67" mass="7341">MKPYTAHPPDRARLLTSTRPMPDFEVVGSDGPWLLRADGTRIFDGSSGLLCANVGQSSRKVLARIEE</sequence>
<evidence type="ECO:0000313" key="1">
    <source>
        <dbReference type="EMBL" id="MFC5661443.1"/>
    </source>
</evidence>
<dbReference type="EMBL" id="JBHSOF010000001">
    <property type="protein sequence ID" value="MFC5661443.1"/>
    <property type="molecule type" value="Genomic_DNA"/>
</dbReference>
<reference evidence="2" key="1">
    <citation type="journal article" date="2019" name="Int. J. Syst. Evol. Microbiol.">
        <title>The Global Catalogue of Microorganisms (GCM) 10K type strain sequencing project: providing services to taxonomists for standard genome sequencing and annotation.</title>
        <authorList>
            <consortium name="The Broad Institute Genomics Platform"/>
            <consortium name="The Broad Institute Genome Sequencing Center for Infectious Disease"/>
            <person name="Wu L."/>
            <person name="Ma J."/>
        </authorList>
    </citation>
    <scope>NUCLEOTIDE SEQUENCE [LARGE SCALE GENOMIC DNA]</scope>
    <source>
        <strain evidence="2">CGMCC 4.1437</strain>
    </source>
</reference>
<comment type="caution">
    <text evidence="1">The sequence shown here is derived from an EMBL/GenBank/DDBJ whole genome shotgun (WGS) entry which is preliminary data.</text>
</comment>
<organism evidence="1 2">
    <name type="scientific">Kitasatospora misakiensis</name>
    <dbReference type="NCBI Taxonomy" id="67330"/>
    <lineage>
        <taxon>Bacteria</taxon>
        <taxon>Bacillati</taxon>
        <taxon>Actinomycetota</taxon>
        <taxon>Actinomycetes</taxon>
        <taxon>Kitasatosporales</taxon>
        <taxon>Streptomycetaceae</taxon>
        <taxon>Kitasatospora</taxon>
    </lineage>
</organism>
<evidence type="ECO:0000313" key="2">
    <source>
        <dbReference type="Proteomes" id="UP001595975"/>
    </source>
</evidence>